<dbReference type="SUPFAM" id="SSF51905">
    <property type="entry name" value="FAD/NAD(P)-binding domain"/>
    <property type="match status" value="1"/>
</dbReference>
<dbReference type="InterPro" id="IPR002938">
    <property type="entry name" value="FAD-bd"/>
</dbReference>
<evidence type="ECO:0000256" key="3">
    <source>
        <dbReference type="SAM" id="MobiDB-lite"/>
    </source>
</evidence>
<evidence type="ECO:0000256" key="1">
    <source>
        <dbReference type="ARBA" id="ARBA00022630"/>
    </source>
</evidence>
<evidence type="ECO:0000313" key="6">
    <source>
        <dbReference type="Proteomes" id="UP000585474"/>
    </source>
</evidence>
<dbReference type="AlphaFoldDB" id="A0A7J0HDV7"/>
<feature type="domain" description="FAD-binding" evidence="4">
    <location>
        <begin position="109"/>
        <end position="219"/>
    </location>
</feature>
<dbReference type="EMBL" id="BJWL01000029">
    <property type="protein sequence ID" value="GFZ21165.1"/>
    <property type="molecule type" value="Genomic_DNA"/>
</dbReference>
<dbReference type="Gene3D" id="3.50.50.60">
    <property type="entry name" value="FAD/NAD(P)-binding domain"/>
    <property type="match status" value="2"/>
</dbReference>
<dbReference type="GO" id="GO:0016709">
    <property type="term" value="F:oxidoreductase activity, acting on paired donors, with incorporation or reduction of molecular oxygen, NAD(P)H as one donor, and incorporation of one atom of oxygen"/>
    <property type="evidence" value="ECO:0007669"/>
    <property type="project" value="UniProtKB-ARBA"/>
</dbReference>
<evidence type="ECO:0000313" key="5">
    <source>
        <dbReference type="EMBL" id="GFZ21165.1"/>
    </source>
</evidence>
<dbReference type="GO" id="GO:0006744">
    <property type="term" value="P:ubiquinone biosynthetic process"/>
    <property type="evidence" value="ECO:0007669"/>
    <property type="project" value="TreeGrafter"/>
</dbReference>
<sequence length="432" mass="47436">MPGSGDENRPQNLNPVVSGGGRWSKMVNDRMQMLPKEVVEGVGLGGSDPGPVGEREILLGHECVSVDATDHCVNVTASFLIGGQYTERTMQCDILVGADGAGSTTSFYPPQQKVEDFTHEICERIIFKLVGKELADINVIDIKPWVMHTEVAEKFVSCDKRITLAGDAAHRFPPTGGFGMNTGFQDAHNLAWKLVSVVRGISPYSIIRTYEMELHPIAISNTALNVQKFRAAMTVPAALGLDPTVANSGKVGSILPLQRGIVDGLFILGRAQLSDIVLNENNQLGSSRLAKLRCIFEEGKSLLLQFPAEDLGFRIEFLFIVAPLKESYHLAHAAFKVAEEFKVSAKVCLIWPHGAIEVGSKATLSPWQNYVDVVKVQQKSTSLWWWKLCQMIDRGAILVGPDEHIAWRVKSTVFGDPVLEMRRVFSTILGVK</sequence>
<dbReference type="Pfam" id="PF01494">
    <property type="entry name" value="FAD_binding_3"/>
    <property type="match status" value="1"/>
</dbReference>
<keyword evidence="2" id="KW-0274">FAD</keyword>
<dbReference type="Proteomes" id="UP000585474">
    <property type="component" value="Unassembled WGS sequence"/>
</dbReference>
<dbReference type="Gene3D" id="3.30.9.10">
    <property type="entry name" value="D-Amino Acid Oxidase, subunit A, domain 2"/>
    <property type="match status" value="1"/>
</dbReference>
<dbReference type="Gene3D" id="3.40.30.120">
    <property type="match status" value="1"/>
</dbReference>
<evidence type="ECO:0000256" key="2">
    <source>
        <dbReference type="ARBA" id="ARBA00022827"/>
    </source>
</evidence>
<organism evidence="5 6">
    <name type="scientific">Actinidia rufa</name>
    <dbReference type="NCBI Taxonomy" id="165716"/>
    <lineage>
        <taxon>Eukaryota</taxon>
        <taxon>Viridiplantae</taxon>
        <taxon>Streptophyta</taxon>
        <taxon>Embryophyta</taxon>
        <taxon>Tracheophyta</taxon>
        <taxon>Spermatophyta</taxon>
        <taxon>Magnoliopsida</taxon>
        <taxon>eudicotyledons</taxon>
        <taxon>Gunneridae</taxon>
        <taxon>Pentapetalae</taxon>
        <taxon>asterids</taxon>
        <taxon>Ericales</taxon>
        <taxon>Actinidiaceae</taxon>
        <taxon>Actinidia</taxon>
    </lineage>
</organism>
<dbReference type="PANTHER" id="PTHR43004:SF6">
    <property type="entry name" value="FAD_NAD(P)-BINDING OXIDOREDUCTASE FAMILY PROTEIN"/>
    <property type="match status" value="1"/>
</dbReference>
<reference evidence="5 6" key="1">
    <citation type="submission" date="2019-07" db="EMBL/GenBank/DDBJ databases">
        <title>De Novo Assembly of kiwifruit Actinidia rufa.</title>
        <authorList>
            <person name="Sugita-Konishi S."/>
            <person name="Sato K."/>
            <person name="Mori E."/>
            <person name="Abe Y."/>
            <person name="Kisaki G."/>
            <person name="Hamano K."/>
            <person name="Suezawa K."/>
            <person name="Otani M."/>
            <person name="Fukuda T."/>
            <person name="Manabe T."/>
            <person name="Gomi K."/>
            <person name="Tabuchi M."/>
            <person name="Akimitsu K."/>
            <person name="Kataoka I."/>
        </authorList>
    </citation>
    <scope>NUCLEOTIDE SEQUENCE [LARGE SCALE GENOMIC DNA]</scope>
    <source>
        <strain evidence="6">cv. Fuchu</strain>
    </source>
</reference>
<dbReference type="InterPro" id="IPR036188">
    <property type="entry name" value="FAD/NAD-bd_sf"/>
</dbReference>
<proteinExistence type="predicted"/>
<evidence type="ECO:0000259" key="4">
    <source>
        <dbReference type="Pfam" id="PF01494"/>
    </source>
</evidence>
<accession>A0A7J0HDV7</accession>
<name>A0A7J0HDV7_9ERIC</name>
<feature type="region of interest" description="Disordered" evidence="3">
    <location>
        <begin position="1"/>
        <end position="21"/>
    </location>
</feature>
<dbReference type="PANTHER" id="PTHR43004">
    <property type="entry name" value="TRK SYSTEM POTASSIUM UPTAKE PROTEIN"/>
    <property type="match status" value="1"/>
</dbReference>
<dbReference type="OrthoDB" id="1716816at2759"/>
<gene>
    <name evidence="5" type="ORF">Acr_29g0003270</name>
</gene>
<keyword evidence="6" id="KW-1185">Reference proteome</keyword>
<dbReference type="GO" id="GO:0005739">
    <property type="term" value="C:mitochondrion"/>
    <property type="evidence" value="ECO:0007669"/>
    <property type="project" value="TreeGrafter"/>
</dbReference>
<keyword evidence="1" id="KW-0285">Flavoprotein</keyword>
<dbReference type="GO" id="GO:0071949">
    <property type="term" value="F:FAD binding"/>
    <property type="evidence" value="ECO:0007669"/>
    <property type="project" value="InterPro"/>
</dbReference>
<comment type="caution">
    <text evidence="5">The sequence shown here is derived from an EMBL/GenBank/DDBJ whole genome shotgun (WGS) entry which is preliminary data.</text>
</comment>
<protein>
    <submittedName>
        <fullName evidence="5">FAD/NAD(P)-binding oxidoreductase family protein</fullName>
    </submittedName>
</protein>
<dbReference type="InterPro" id="IPR050641">
    <property type="entry name" value="RIFMO-like"/>
</dbReference>